<evidence type="ECO:0000256" key="5">
    <source>
        <dbReference type="SAM" id="MobiDB-lite"/>
    </source>
</evidence>
<sequence length="135" mass="15312">MASDGVSSSSRRSGGGRREDQFAASSVPNGKDGKDDVSPKCLCGENVIMFMLKMRSNPNRLFLGCPFYKVRQPYCRIFLWFDEHIARIGMTETRYLGEKKIGDVEEHHGKTGHGNQDHMLREEDNSFRDEKNPIG</sequence>
<evidence type="ECO:0000256" key="4">
    <source>
        <dbReference type="PROSITE-ProRule" id="PRU01343"/>
    </source>
</evidence>
<evidence type="ECO:0000313" key="7">
    <source>
        <dbReference type="EMBL" id="AEL30348.1"/>
    </source>
</evidence>
<organism evidence="7">
    <name type="scientific">Arachis hypogaea</name>
    <name type="common">Peanut</name>
    <dbReference type="NCBI Taxonomy" id="3818"/>
    <lineage>
        <taxon>Eukaryota</taxon>
        <taxon>Viridiplantae</taxon>
        <taxon>Streptophyta</taxon>
        <taxon>Embryophyta</taxon>
        <taxon>Tracheophyta</taxon>
        <taxon>Spermatophyta</taxon>
        <taxon>Magnoliopsida</taxon>
        <taxon>eudicotyledons</taxon>
        <taxon>Gunneridae</taxon>
        <taxon>Pentapetalae</taxon>
        <taxon>rosids</taxon>
        <taxon>fabids</taxon>
        <taxon>Fabales</taxon>
        <taxon>Fabaceae</taxon>
        <taxon>Papilionoideae</taxon>
        <taxon>50 kb inversion clade</taxon>
        <taxon>dalbergioids sensu lato</taxon>
        <taxon>Dalbergieae</taxon>
        <taxon>Pterocarpus clade</taxon>
        <taxon>Arachis</taxon>
    </lineage>
</organism>
<protein>
    <recommendedName>
        <fullName evidence="6">GRF-type domain-containing protein</fullName>
    </recommendedName>
</protein>
<keyword evidence="1" id="KW-0479">Metal-binding</keyword>
<gene>
    <name evidence="7" type="ORF">303L13_8</name>
</gene>
<name>G0Y6T8_ARAHY</name>
<feature type="region of interest" description="Disordered" evidence="5">
    <location>
        <begin position="105"/>
        <end position="135"/>
    </location>
</feature>
<dbReference type="AlphaFoldDB" id="G0Y6T8"/>
<dbReference type="PROSITE" id="PS51999">
    <property type="entry name" value="ZF_GRF"/>
    <property type="match status" value="1"/>
</dbReference>
<keyword evidence="2 4" id="KW-0863">Zinc-finger</keyword>
<dbReference type="InterPro" id="IPR010666">
    <property type="entry name" value="Znf_GRF"/>
</dbReference>
<proteinExistence type="predicted"/>
<dbReference type="EMBL" id="HQ637177">
    <property type="protein sequence ID" value="AEL30348.1"/>
    <property type="molecule type" value="Genomic_DNA"/>
</dbReference>
<keyword evidence="3" id="KW-0862">Zinc</keyword>
<evidence type="ECO:0000256" key="2">
    <source>
        <dbReference type="ARBA" id="ARBA00022771"/>
    </source>
</evidence>
<accession>G0Y6T8</accession>
<reference evidence="7" key="1">
    <citation type="journal article" date="2011" name="New Phytol.">
        <title>Comparative analysis of peanut NBS-LRR gene clusters suggests evolutionary innovation among duplicated domains and erosion of gene microsynteny.</title>
        <authorList>
            <person name="Ratnaparkhe M.B."/>
            <person name="Wang X."/>
            <person name="Li J."/>
            <person name="Compton R.O."/>
            <person name="Rainville L.K."/>
            <person name="Lemke C."/>
            <person name="Kim C."/>
            <person name="Tang H."/>
            <person name="Paterson A.H."/>
        </authorList>
    </citation>
    <scope>NUCLEOTIDE SEQUENCE</scope>
</reference>
<evidence type="ECO:0000259" key="6">
    <source>
        <dbReference type="PROSITE" id="PS51999"/>
    </source>
</evidence>
<dbReference type="GO" id="GO:0008270">
    <property type="term" value="F:zinc ion binding"/>
    <property type="evidence" value="ECO:0007669"/>
    <property type="project" value="UniProtKB-KW"/>
</dbReference>
<feature type="region of interest" description="Disordered" evidence="5">
    <location>
        <begin position="1"/>
        <end position="40"/>
    </location>
</feature>
<feature type="compositionally biased region" description="Low complexity" evidence="5">
    <location>
        <begin position="1"/>
        <end position="12"/>
    </location>
</feature>
<evidence type="ECO:0000256" key="3">
    <source>
        <dbReference type="ARBA" id="ARBA00022833"/>
    </source>
</evidence>
<feature type="domain" description="GRF-type" evidence="6">
    <location>
        <begin position="41"/>
        <end position="84"/>
    </location>
</feature>
<evidence type="ECO:0000256" key="1">
    <source>
        <dbReference type="ARBA" id="ARBA00022723"/>
    </source>
</evidence>